<dbReference type="GO" id="GO:0016538">
    <property type="term" value="F:cyclin-dependent protein serine/threonine kinase regulator activity"/>
    <property type="evidence" value="ECO:0007669"/>
    <property type="project" value="InterPro"/>
</dbReference>
<dbReference type="PIRSF" id="PIRSF028758">
    <property type="entry name" value="Cyclin, C/H/G types"/>
    <property type="match status" value="1"/>
</dbReference>
<reference evidence="2 3" key="1">
    <citation type="submission" date="2016-08" db="EMBL/GenBank/DDBJ databases">
        <title>Genomes of anaerobic fungi encode conserved fungal cellulosomes for biomass hydrolysis.</title>
        <authorList>
            <consortium name="DOE Joint Genome Institute"/>
            <person name="Haitjema C.H."/>
            <person name="Gilmore S.P."/>
            <person name="Henske J.K."/>
            <person name="Solomon K.V."/>
            <person name="De Groot R."/>
            <person name="Kuo A."/>
            <person name="Mondo S.J."/>
            <person name="Salamov A.A."/>
            <person name="Labutti K."/>
            <person name="Zhao Z."/>
            <person name="Chiniquy J."/>
            <person name="Barry K."/>
            <person name="Brewer H.M."/>
            <person name="Purvine S.O."/>
            <person name="Wright A.T."/>
            <person name="Boxma B."/>
            <person name="Van Alen T."/>
            <person name="Hackstein J.H."/>
            <person name="Baker S.E."/>
            <person name="Grigoriev I.V."/>
            <person name="O'Malley M.A."/>
        </authorList>
    </citation>
    <scope>NUCLEOTIDE SEQUENCE [LARGE SCALE GENOMIC DNA]</scope>
    <source>
        <strain evidence="3">finn</strain>
    </source>
</reference>
<sequence length="259" mass="30977">MNQYEYAYYIKYMKKCSDLLKISQQTFSLALTFFHKFNNHYKLKNINNQENQIKEKIIDPEIDTPLDNELLCCTCLYLACKSNEVNRKIRDVINVGYRVQHPEEKTLKIDDNFWKFCNSLVNSELILLRVLKFDVNTKLAYQYLQRFFQDYLISDFCDLKYDYKRSISLNLENVLRHLTQVSWSFINDCYLNPEICINYSHKAIAIASLYFGLKNLNIGIYKTFSQWCHELYSKINPDDVLKIIQHQINFYNNIPLNNI</sequence>
<dbReference type="CDD" id="cd20546">
    <property type="entry name" value="CYCLIN_SpCG1C_ScCTK2-like_rpt2"/>
    <property type="match status" value="1"/>
</dbReference>
<feature type="domain" description="Cyclin N-terminal" evidence="1">
    <location>
        <begin position="7"/>
        <end position="136"/>
    </location>
</feature>
<dbReference type="SUPFAM" id="SSF47954">
    <property type="entry name" value="Cyclin-like"/>
    <property type="match status" value="2"/>
</dbReference>
<dbReference type="STRING" id="1754191.A0A1Y1VLF0"/>
<proteinExistence type="predicted"/>
<dbReference type="InterPro" id="IPR006671">
    <property type="entry name" value="Cyclin_N"/>
</dbReference>
<name>A0A1Y1VLF0_9FUNG</name>
<evidence type="ECO:0000259" key="1">
    <source>
        <dbReference type="Pfam" id="PF00134"/>
    </source>
</evidence>
<dbReference type="EMBL" id="MCFH01000004">
    <property type="protein sequence ID" value="ORX58598.1"/>
    <property type="molecule type" value="Genomic_DNA"/>
</dbReference>
<accession>A0A1Y1VLF0</accession>
<dbReference type="OrthoDB" id="25002at2759"/>
<evidence type="ECO:0000313" key="3">
    <source>
        <dbReference type="Proteomes" id="UP000193719"/>
    </source>
</evidence>
<reference evidence="2 3" key="2">
    <citation type="submission" date="2016-08" db="EMBL/GenBank/DDBJ databases">
        <title>Pervasive Adenine N6-methylation of Active Genes in Fungi.</title>
        <authorList>
            <consortium name="DOE Joint Genome Institute"/>
            <person name="Mondo S.J."/>
            <person name="Dannebaum R.O."/>
            <person name="Kuo R.C."/>
            <person name="Labutti K."/>
            <person name="Haridas S."/>
            <person name="Kuo A."/>
            <person name="Salamov A."/>
            <person name="Ahrendt S.R."/>
            <person name="Lipzen A."/>
            <person name="Sullivan W."/>
            <person name="Andreopoulos W.B."/>
            <person name="Clum A."/>
            <person name="Lindquist E."/>
            <person name="Daum C."/>
            <person name="Ramamoorthy G.K."/>
            <person name="Gryganskyi A."/>
            <person name="Culley D."/>
            <person name="Magnuson J.K."/>
            <person name="James T.Y."/>
            <person name="O'Malley M.A."/>
            <person name="Stajich J.E."/>
            <person name="Spatafora J.W."/>
            <person name="Visel A."/>
            <person name="Grigoriev I.V."/>
        </authorList>
    </citation>
    <scope>NUCLEOTIDE SEQUENCE [LARGE SCALE GENOMIC DNA]</scope>
    <source>
        <strain evidence="3">finn</strain>
    </source>
</reference>
<dbReference type="Proteomes" id="UP000193719">
    <property type="component" value="Unassembled WGS sequence"/>
</dbReference>
<dbReference type="InterPro" id="IPR043198">
    <property type="entry name" value="Cyclin/Ssn8"/>
</dbReference>
<dbReference type="InterPro" id="IPR048055">
    <property type="entry name" value="Cyclin-Q_first_cyclin_box"/>
</dbReference>
<keyword evidence="3" id="KW-1185">Reference proteome</keyword>
<comment type="caution">
    <text evidence="2">The sequence shown here is derived from an EMBL/GenBank/DDBJ whole genome shotgun (WGS) entry which is preliminary data.</text>
</comment>
<gene>
    <name evidence="2" type="ORF">BCR36DRAFT_344042</name>
</gene>
<dbReference type="PANTHER" id="PTHR10026">
    <property type="entry name" value="CYCLIN"/>
    <property type="match status" value="1"/>
</dbReference>
<dbReference type="Gene3D" id="1.10.472.10">
    <property type="entry name" value="Cyclin-like"/>
    <property type="match status" value="2"/>
</dbReference>
<dbReference type="InterPro" id="IPR036915">
    <property type="entry name" value="Cyclin-like_sf"/>
</dbReference>
<dbReference type="AlphaFoldDB" id="A0A1Y1VLF0"/>
<dbReference type="CDD" id="cd20534">
    <property type="entry name" value="CYCLIN_CCNM_CCNQ_rpt1"/>
    <property type="match status" value="1"/>
</dbReference>
<organism evidence="2 3">
    <name type="scientific">Piromyces finnis</name>
    <dbReference type="NCBI Taxonomy" id="1754191"/>
    <lineage>
        <taxon>Eukaryota</taxon>
        <taxon>Fungi</taxon>
        <taxon>Fungi incertae sedis</taxon>
        <taxon>Chytridiomycota</taxon>
        <taxon>Chytridiomycota incertae sedis</taxon>
        <taxon>Neocallimastigomycetes</taxon>
        <taxon>Neocallimastigales</taxon>
        <taxon>Neocallimastigaceae</taxon>
        <taxon>Piromyces</taxon>
    </lineage>
</organism>
<evidence type="ECO:0000313" key="2">
    <source>
        <dbReference type="EMBL" id="ORX58598.1"/>
    </source>
</evidence>
<dbReference type="GO" id="GO:0006357">
    <property type="term" value="P:regulation of transcription by RNA polymerase II"/>
    <property type="evidence" value="ECO:0007669"/>
    <property type="project" value="InterPro"/>
</dbReference>
<protein>
    <submittedName>
        <fullName evidence="2">Cyclin-like protein</fullName>
    </submittedName>
</protein>
<dbReference type="Pfam" id="PF00134">
    <property type="entry name" value="Cyclin_N"/>
    <property type="match status" value="1"/>
</dbReference>